<dbReference type="EMBL" id="WBXO01000002">
    <property type="protein sequence ID" value="KAB2953876.1"/>
    <property type="molecule type" value="Genomic_DNA"/>
</dbReference>
<proteinExistence type="predicted"/>
<name>A0A6I0EZD9_9FIRM</name>
<dbReference type="NCBIfam" id="NF005304">
    <property type="entry name" value="PRK06835.1"/>
    <property type="match status" value="1"/>
</dbReference>
<sequence length="320" mass="36843">MIDRDTKRLRKQAERDRRVEQVYQKDRKFYEIDQALRLTGIQLVQTALGKITPQELAQLEQTRAELNKAREKRIKTLKLDKNLFEVHWDCQKCQDRGWTDFGVKCTCLIQEEIDQAFTQSGLTEEMKSQNFETFDLQWYARQGEQGPALAERMSKVLKLCHSFTQDVIAGKSQKDLLFYGAVGTGKTHLSSAIANELLAQGKSVVYRSISQIITSIYEAKFDFQNQGRQPEVLKSLRQADLVIIDDLGTEKTTEFVITELFELVNDRQRMGKPLLISTNIALRDLPGRYSLRTADRLITRSICIQFDGTSIRQLRAEKAL</sequence>
<dbReference type="GO" id="GO:0006260">
    <property type="term" value="P:DNA replication"/>
    <property type="evidence" value="ECO:0007669"/>
    <property type="project" value="TreeGrafter"/>
</dbReference>
<dbReference type="Proteomes" id="UP000468766">
    <property type="component" value="Unassembled WGS sequence"/>
</dbReference>
<dbReference type="CDD" id="cd00009">
    <property type="entry name" value="AAA"/>
    <property type="match status" value="1"/>
</dbReference>
<protein>
    <submittedName>
        <fullName evidence="2">AAA family ATPase</fullName>
    </submittedName>
</protein>
<gene>
    <name evidence="2" type="ORF">F9B85_04510</name>
</gene>
<dbReference type="Gene3D" id="3.40.50.300">
    <property type="entry name" value="P-loop containing nucleotide triphosphate hydrolases"/>
    <property type="match status" value="1"/>
</dbReference>
<dbReference type="SUPFAM" id="SSF52540">
    <property type="entry name" value="P-loop containing nucleoside triphosphate hydrolases"/>
    <property type="match status" value="1"/>
</dbReference>
<dbReference type="PANTHER" id="PTHR30050:SF4">
    <property type="entry name" value="ATP-BINDING PROTEIN RV3427C IN INSERTION SEQUENCE-RELATED"/>
    <property type="match status" value="1"/>
</dbReference>
<comment type="caution">
    <text evidence="2">The sequence shown here is derived from an EMBL/GenBank/DDBJ whole genome shotgun (WGS) entry which is preliminary data.</text>
</comment>
<dbReference type="Pfam" id="PF01695">
    <property type="entry name" value="IstB_IS21"/>
    <property type="match status" value="1"/>
</dbReference>
<reference evidence="2 3" key="1">
    <citation type="submission" date="2019-10" db="EMBL/GenBank/DDBJ databases">
        <title>Whole-genome sequence of the extremophile Heliorestis acidaminivorans DSM 24790.</title>
        <authorList>
            <person name="Kyndt J.A."/>
            <person name="Meyer T.E."/>
        </authorList>
    </citation>
    <scope>NUCLEOTIDE SEQUENCE [LARGE SCALE GENOMIC DNA]</scope>
    <source>
        <strain evidence="2 3">DSM 24790</strain>
    </source>
</reference>
<dbReference type="RefSeq" id="WP_151618943.1">
    <property type="nucleotide sequence ID" value="NZ_WBXO01000002.1"/>
</dbReference>
<dbReference type="InterPro" id="IPR027417">
    <property type="entry name" value="P-loop_NTPase"/>
</dbReference>
<evidence type="ECO:0000313" key="2">
    <source>
        <dbReference type="EMBL" id="KAB2953876.1"/>
    </source>
</evidence>
<dbReference type="OrthoDB" id="9776217at2"/>
<dbReference type="InterPro" id="IPR002611">
    <property type="entry name" value="IstB_ATP-bd"/>
</dbReference>
<dbReference type="SMART" id="SM00382">
    <property type="entry name" value="AAA"/>
    <property type="match status" value="1"/>
</dbReference>
<dbReference type="InterPro" id="IPR003593">
    <property type="entry name" value="AAA+_ATPase"/>
</dbReference>
<evidence type="ECO:0000259" key="1">
    <source>
        <dbReference type="SMART" id="SM00382"/>
    </source>
</evidence>
<dbReference type="GO" id="GO:0005524">
    <property type="term" value="F:ATP binding"/>
    <property type="evidence" value="ECO:0007669"/>
    <property type="project" value="InterPro"/>
</dbReference>
<keyword evidence="3" id="KW-1185">Reference proteome</keyword>
<dbReference type="PANTHER" id="PTHR30050">
    <property type="entry name" value="CHROMOSOMAL REPLICATION INITIATOR PROTEIN DNAA"/>
    <property type="match status" value="1"/>
</dbReference>
<evidence type="ECO:0000313" key="3">
    <source>
        <dbReference type="Proteomes" id="UP000468766"/>
    </source>
</evidence>
<feature type="domain" description="AAA+ ATPase" evidence="1">
    <location>
        <begin position="172"/>
        <end position="303"/>
    </location>
</feature>
<dbReference type="AlphaFoldDB" id="A0A6I0EZD9"/>
<accession>A0A6I0EZD9</accession>
<organism evidence="2 3">
    <name type="scientific">Heliorestis acidaminivorans</name>
    <dbReference type="NCBI Taxonomy" id="553427"/>
    <lineage>
        <taxon>Bacteria</taxon>
        <taxon>Bacillati</taxon>
        <taxon>Bacillota</taxon>
        <taxon>Clostridia</taxon>
        <taxon>Eubacteriales</taxon>
        <taxon>Heliobacteriaceae</taxon>
        <taxon>Heliorestis</taxon>
    </lineage>
</organism>